<accession>A0A2I1I7L1</accession>
<dbReference type="Proteomes" id="UP000234545">
    <property type="component" value="Unassembled WGS sequence"/>
</dbReference>
<comment type="caution">
    <text evidence="2">The sequence shown here is derived from an EMBL/GenBank/DDBJ whole genome shotgun (WGS) entry which is preliminary data.</text>
</comment>
<keyword evidence="1" id="KW-1133">Transmembrane helix</keyword>
<organism evidence="2 3">
    <name type="scientific">Schaalia turicensis</name>
    <dbReference type="NCBI Taxonomy" id="131111"/>
    <lineage>
        <taxon>Bacteria</taxon>
        <taxon>Bacillati</taxon>
        <taxon>Actinomycetota</taxon>
        <taxon>Actinomycetes</taxon>
        <taxon>Actinomycetales</taxon>
        <taxon>Actinomycetaceae</taxon>
        <taxon>Schaalia</taxon>
    </lineage>
</organism>
<sequence>MPWWEIIGWTGSALVVISLIVPSIRRFRTLNLAGSLIATVYNVVFGIWPYAAMNAVIAIIDAYWLYRLRSGGREYRFVPAEADSPLVRDFLEVHAAGIEEAFPGFSRSDLSTAGAHLMMCADEIAGVFVHVNNGDEGRVLLDYVTDRHRDLTPGRALYSDEGVRRVVPAALRLARSATSDPAYFERMGFIAEGDDLFLSLHD</sequence>
<keyword evidence="1" id="KW-0812">Transmembrane</keyword>
<feature type="transmembrane region" description="Helical" evidence="1">
    <location>
        <begin position="6"/>
        <end position="24"/>
    </location>
</feature>
<evidence type="ECO:0000313" key="2">
    <source>
        <dbReference type="EMBL" id="PKY67110.1"/>
    </source>
</evidence>
<evidence type="ECO:0000256" key="1">
    <source>
        <dbReference type="SAM" id="Phobius"/>
    </source>
</evidence>
<feature type="transmembrane region" description="Helical" evidence="1">
    <location>
        <begin position="36"/>
        <end position="66"/>
    </location>
</feature>
<dbReference type="RefSeq" id="WP_101627604.1">
    <property type="nucleotide sequence ID" value="NZ_PKKJ01000001.1"/>
</dbReference>
<dbReference type="AlphaFoldDB" id="A0A2I1I7L1"/>
<keyword evidence="1" id="KW-0472">Membrane</keyword>
<proteinExistence type="predicted"/>
<evidence type="ECO:0008006" key="4">
    <source>
        <dbReference type="Google" id="ProtNLM"/>
    </source>
</evidence>
<name>A0A2I1I7L1_9ACTO</name>
<protein>
    <recommendedName>
        <fullName evidence="4">YgjV family protein</fullName>
    </recommendedName>
</protein>
<reference evidence="2 3" key="1">
    <citation type="submission" date="2017-12" db="EMBL/GenBank/DDBJ databases">
        <title>Phylogenetic diversity of female urinary microbiome.</title>
        <authorList>
            <person name="Thomas-White K."/>
            <person name="Wolfe A.J."/>
        </authorList>
    </citation>
    <scope>NUCLEOTIDE SEQUENCE [LARGE SCALE GENOMIC DNA]</scope>
    <source>
        <strain evidence="2 3">UMB0250</strain>
    </source>
</reference>
<dbReference type="OrthoDB" id="677174at2"/>
<gene>
    <name evidence="2" type="ORF">CYJ25_02445</name>
</gene>
<dbReference type="EMBL" id="PKKJ01000001">
    <property type="protein sequence ID" value="PKY67110.1"/>
    <property type="molecule type" value="Genomic_DNA"/>
</dbReference>
<evidence type="ECO:0000313" key="3">
    <source>
        <dbReference type="Proteomes" id="UP000234545"/>
    </source>
</evidence>